<keyword evidence="7 14" id="KW-0418">Kinase</keyword>
<evidence type="ECO:0000256" key="4">
    <source>
        <dbReference type="ARBA" id="ARBA00022553"/>
    </source>
</evidence>
<dbReference type="InterPro" id="IPR050428">
    <property type="entry name" value="TCS_sensor_his_kinase"/>
</dbReference>
<dbReference type="EC" id="2.7.13.3" evidence="3"/>
<comment type="caution">
    <text evidence="14">The sequence shown here is derived from an EMBL/GenBank/DDBJ whole genome shotgun (WGS) entry which is preliminary data.</text>
</comment>
<dbReference type="Pfam" id="PF02518">
    <property type="entry name" value="HATPase_c"/>
    <property type="match status" value="1"/>
</dbReference>
<feature type="transmembrane region" description="Helical" evidence="11">
    <location>
        <begin position="12"/>
        <end position="36"/>
    </location>
</feature>
<evidence type="ECO:0000313" key="15">
    <source>
        <dbReference type="Proteomes" id="UP000228930"/>
    </source>
</evidence>
<keyword evidence="5" id="KW-0808">Transferase</keyword>
<dbReference type="Proteomes" id="UP000228930">
    <property type="component" value="Unassembled WGS sequence"/>
</dbReference>
<evidence type="ECO:0000256" key="3">
    <source>
        <dbReference type="ARBA" id="ARBA00012438"/>
    </source>
</evidence>
<feature type="transmembrane region" description="Helical" evidence="11">
    <location>
        <begin position="56"/>
        <end position="78"/>
    </location>
</feature>
<evidence type="ECO:0000256" key="9">
    <source>
        <dbReference type="ARBA" id="ARBA00023012"/>
    </source>
</evidence>
<evidence type="ECO:0000256" key="2">
    <source>
        <dbReference type="ARBA" id="ARBA00004370"/>
    </source>
</evidence>
<accession>A0A2M6U8T4</accession>
<keyword evidence="6 11" id="KW-0812">Transmembrane</keyword>
<reference evidence="14 15" key="1">
    <citation type="submission" date="2015-06" db="EMBL/GenBank/DDBJ databases">
        <title>Comparative genome analysis of nirS-carrying Bradyrhizobium sp. strains.</title>
        <authorList>
            <person name="Ishii S."/>
            <person name="Jang J."/>
            <person name="Nishizawa T."/>
            <person name="Senoo K."/>
        </authorList>
    </citation>
    <scope>NUCLEOTIDE SEQUENCE [LARGE SCALE GENOMIC DNA]</scope>
    <source>
        <strain evidence="14 15">TSA1</strain>
    </source>
</reference>
<keyword evidence="4" id="KW-0597">Phosphoprotein</keyword>
<evidence type="ECO:0000256" key="6">
    <source>
        <dbReference type="ARBA" id="ARBA00022692"/>
    </source>
</evidence>
<keyword evidence="10 11" id="KW-0472">Membrane</keyword>
<dbReference type="SUPFAM" id="SSF55874">
    <property type="entry name" value="ATPase domain of HSP90 chaperone/DNA topoisomerase II/histidine kinase"/>
    <property type="match status" value="1"/>
</dbReference>
<dbReference type="InterPro" id="IPR005467">
    <property type="entry name" value="His_kinase_dom"/>
</dbReference>
<dbReference type="CDD" id="cd06225">
    <property type="entry name" value="HAMP"/>
    <property type="match status" value="1"/>
</dbReference>
<keyword evidence="8 11" id="KW-1133">Transmembrane helix</keyword>
<dbReference type="AlphaFoldDB" id="A0A2M6U8T4"/>
<dbReference type="InterPro" id="IPR004358">
    <property type="entry name" value="Sig_transdc_His_kin-like_C"/>
</dbReference>
<dbReference type="SUPFAM" id="SSF158472">
    <property type="entry name" value="HAMP domain-like"/>
    <property type="match status" value="1"/>
</dbReference>
<evidence type="ECO:0000256" key="5">
    <source>
        <dbReference type="ARBA" id="ARBA00022679"/>
    </source>
</evidence>
<dbReference type="Pfam" id="PF00512">
    <property type="entry name" value="HisKA"/>
    <property type="match status" value="1"/>
</dbReference>
<evidence type="ECO:0000256" key="8">
    <source>
        <dbReference type="ARBA" id="ARBA00022989"/>
    </source>
</evidence>
<dbReference type="PANTHER" id="PTHR45436:SF5">
    <property type="entry name" value="SENSOR HISTIDINE KINASE TRCS"/>
    <property type="match status" value="1"/>
</dbReference>
<dbReference type="CDD" id="cd00082">
    <property type="entry name" value="HisKA"/>
    <property type="match status" value="1"/>
</dbReference>
<dbReference type="Pfam" id="PF00672">
    <property type="entry name" value="HAMP"/>
    <property type="match status" value="1"/>
</dbReference>
<dbReference type="SUPFAM" id="SSF47384">
    <property type="entry name" value="Homodimeric domain of signal transducing histidine kinase"/>
    <property type="match status" value="1"/>
</dbReference>
<dbReference type="GO" id="GO:0000155">
    <property type="term" value="F:phosphorelay sensor kinase activity"/>
    <property type="evidence" value="ECO:0007669"/>
    <property type="project" value="InterPro"/>
</dbReference>
<keyword evidence="9" id="KW-0902">Two-component regulatory system</keyword>
<evidence type="ECO:0000256" key="1">
    <source>
        <dbReference type="ARBA" id="ARBA00000085"/>
    </source>
</evidence>
<evidence type="ECO:0000256" key="11">
    <source>
        <dbReference type="SAM" id="Phobius"/>
    </source>
</evidence>
<organism evidence="14 15">
    <name type="scientific">Bradyrhizobium nitroreducens</name>
    <dbReference type="NCBI Taxonomy" id="709803"/>
    <lineage>
        <taxon>Bacteria</taxon>
        <taxon>Pseudomonadati</taxon>
        <taxon>Pseudomonadota</taxon>
        <taxon>Alphaproteobacteria</taxon>
        <taxon>Hyphomicrobiales</taxon>
        <taxon>Nitrobacteraceae</taxon>
        <taxon>Bradyrhizobium</taxon>
    </lineage>
</organism>
<dbReference type="InterPro" id="IPR003660">
    <property type="entry name" value="HAMP_dom"/>
</dbReference>
<comment type="subcellular location">
    <subcellularLocation>
        <location evidence="2">Membrane</location>
    </subcellularLocation>
</comment>
<dbReference type="SMART" id="SM00388">
    <property type="entry name" value="HisKA"/>
    <property type="match status" value="1"/>
</dbReference>
<proteinExistence type="predicted"/>
<dbReference type="SMART" id="SM00304">
    <property type="entry name" value="HAMP"/>
    <property type="match status" value="1"/>
</dbReference>
<dbReference type="PROSITE" id="PS50109">
    <property type="entry name" value="HIS_KIN"/>
    <property type="match status" value="1"/>
</dbReference>
<dbReference type="Gene3D" id="6.10.340.10">
    <property type="match status" value="1"/>
</dbReference>
<evidence type="ECO:0000259" key="12">
    <source>
        <dbReference type="PROSITE" id="PS50109"/>
    </source>
</evidence>
<evidence type="ECO:0000259" key="13">
    <source>
        <dbReference type="PROSITE" id="PS50885"/>
    </source>
</evidence>
<evidence type="ECO:0000313" key="14">
    <source>
        <dbReference type="EMBL" id="PIT00999.1"/>
    </source>
</evidence>
<dbReference type="Gene3D" id="1.10.287.130">
    <property type="match status" value="1"/>
</dbReference>
<keyword evidence="15" id="KW-1185">Reference proteome</keyword>
<protein>
    <recommendedName>
        <fullName evidence="3">histidine kinase</fullName>
        <ecNumber evidence="3">2.7.13.3</ecNumber>
    </recommendedName>
</protein>
<evidence type="ECO:0000256" key="7">
    <source>
        <dbReference type="ARBA" id="ARBA00022777"/>
    </source>
</evidence>
<dbReference type="PROSITE" id="PS50885">
    <property type="entry name" value="HAMP"/>
    <property type="match status" value="1"/>
</dbReference>
<sequence length="365" mass="39723">MKRYRLSRQIALSMSMVVAIAVLIVFVGSFIFYAVYLTWFPPPPGPPPLLPEAPDFVLIAVFLLLCLIIAIVAALRLAERILAPLNSVAEGARRIAAGDLTARASPGDRSLGETAHLVDDFNAMAQRLEDTAEAMVSWNATVAHELRTPLTILRGRIQGLTDGLFEPTDELFGTLLWQIESLSRLVDDLRIVTLSDSRRLEMRFVLTDVEQDVREVVDVMRPRLVGAGFSVEMNTRPIVLACDSVRLRQALLALLENARRYATPGRLQVLMRVDSDGLVVTVEDQGPGLSPDFAPHAFDAFSRAEVSRSRQLGGSGLGLSVVRAIAESHNGRAAYKASATGGSIFEIILPLNGVTDAAPSRSMQP</sequence>
<dbReference type="InterPro" id="IPR036097">
    <property type="entry name" value="HisK_dim/P_sf"/>
</dbReference>
<dbReference type="InterPro" id="IPR036890">
    <property type="entry name" value="HATPase_C_sf"/>
</dbReference>
<dbReference type="GO" id="GO:0005886">
    <property type="term" value="C:plasma membrane"/>
    <property type="evidence" value="ECO:0007669"/>
    <property type="project" value="TreeGrafter"/>
</dbReference>
<dbReference type="PRINTS" id="PR00344">
    <property type="entry name" value="BCTRLSENSOR"/>
</dbReference>
<feature type="domain" description="Histidine kinase" evidence="12">
    <location>
        <begin position="141"/>
        <end position="353"/>
    </location>
</feature>
<gene>
    <name evidence="14" type="ORF">TSA1_09700</name>
</gene>
<dbReference type="EMBL" id="LFJC01000003">
    <property type="protein sequence ID" value="PIT00999.1"/>
    <property type="molecule type" value="Genomic_DNA"/>
</dbReference>
<name>A0A2M6U8T4_9BRAD</name>
<dbReference type="InterPro" id="IPR003661">
    <property type="entry name" value="HisK_dim/P_dom"/>
</dbReference>
<comment type="catalytic activity">
    <reaction evidence="1">
        <text>ATP + protein L-histidine = ADP + protein N-phospho-L-histidine.</text>
        <dbReference type="EC" id="2.7.13.3"/>
    </reaction>
</comment>
<dbReference type="InterPro" id="IPR003594">
    <property type="entry name" value="HATPase_dom"/>
</dbReference>
<dbReference type="PANTHER" id="PTHR45436">
    <property type="entry name" value="SENSOR HISTIDINE KINASE YKOH"/>
    <property type="match status" value="1"/>
</dbReference>
<dbReference type="Gene3D" id="3.30.565.10">
    <property type="entry name" value="Histidine kinase-like ATPase, C-terminal domain"/>
    <property type="match status" value="1"/>
</dbReference>
<feature type="domain" description="HAMP" evidence="13">
    <location>
        <begin position="79"/>
        <end position="133"/>
    </location>
</feature>
<dbReference type="SMART" id="SM00387">
    <property type="entry name" value="HATPase_c"/>
    <property type="match status" value="1"/>
</dbReference>
<evidence type="ECO:0000256" key="10">
    <source>
        <dbReference type="ARBA" id="ARBA00023136"/>
    </source>
</evidence>